<proteinExistence type="predicted"/>
<protein>
    <submittedName>
        <fullName evidence="1">Retrovirus-related Pol polyprotein from transposon RE1</fullName>
    </submittedName>
</protein>
<sequence>MQNEFDALEKNNTWEIMDLPPKIARSAAGLSITQHKYIRDIILDIGLQDSKPAHTTLPMGLKLSAQDIVPLSDPEPYPRLVGSLLYLSFTRPDVSFGAQQLSQFVHQPGQVHMDAALHLV</sequence>
<comment type="caution">
    <text evidence="1">The sequence shown here is derived from an EMBL/GenBank/DDBJ whole genome shotgun (WGS) entry which is preliminary data.</text>
</comment>
<accession>A0AAW2SV95</accession>
<dbReference type="EMBL" id="JACGWM010000001">
    <property type="protein sequence ID" value="KAL0396192.1"/>
    <property type="molecule type" value="Genomic_DNA"/>
</dbReference>
<dbReference type="PANTHER" id="PTHR11439">
    <property type="entry name" value="GAG-POL-RELATED RETROTRANSPOSON"/>
    <property type="match status" value="1"/>
</dbReference>
<reference evidence="1" key="1">
    <citation type="submission" date="2020-06" db="EMBL/GenBank/DDBJ databases">
        <authorList>
            <person name="Li T."/>
            <person name="Hu X."/>
            <person name="Zhang T."/>
            <person name="Song X."/>
            <person name="Zhang H."/>
            <person name="Dai N."/>
            <person name="Sheng W."/>
            <person name="Hou X."/>
            <person name="Wei L."/>
        </authorList>
    </citation>
    <scope>NUCLEOTIDE SEQUENCE</scope>
    <source>
        <strain evidence="1">KEN8</strain>
        <tissue evidence="1">Leaf</tissue>
    </source>
</reference>
<reference evidence="1" key="2">
    <citation type="journal article" date="2024" name="Plant">
        <title>Genomic evolution and insights into agronomic trait innovations of Sesamum species.</title>
        <authorList>
            <person name="Miao H."/>
            <person name="Wang L."/>
            <person name="Qu L."/>
            <person name="Liu H."/>
            <person name="Sun Y."/>
            <person name="Le M."/>
            <person name="Wang Q."/>
            <person name="Wei S."/>
            <person name="Zheng Y."/>
            <person name="Lin W."/>
            <person name="Duan Y."/>
            <person name="Cao H."/>
            <person name="Xiong S."/>
            <person name="Wang X."/>
            <person name="Wei L."/>
            <person name="Li C."/>
            <person name="Ma Q."/>
            <person name="Ju M."/>
            <person name="Zhao R."/>
            <person name="Li G."/>
            <person name="Mu C."/>
            <person name="Tian Q."/>
            <person name="Mei H."/>
            <person name="Zhang T."/>
            <person name="Gao T."/>
            <person name="Zhang H."/>
        </authorList>
    </citation>
    <scope>NUCLEOTIDE SEQUENCE</scope>
    <source>
        <strain evidence="1">KEN8</strain>
    </source>
</reference>
<gene>
    <name evidence="1" type="ORF">Scaly_0067600</name>
</gene>
<evidence type="ECO:0000313" key="1">
    <source>
        <dbReference type="EMBL" id="KAL0396192.1"/>
    </source>
</evidence>
<name>A0AAW2SV95_9LAMI</name>
<dbReference type="AlphaFoldDB" id="A0AAW2SV95"/>
<dbReference type="PANTHER" id="PTHR11439:SF470">
    <property type="entry name" value="CYSTEINE-RICH RLK (RECEPTOR-LIKE PROTEIN KINASE) 8"/>
    <property type="match status" value="1"/>
</dbReference>
<organism evidence="1">
    <name type="scientific">Sesamum calycinum</name>
    <dbReference type="NCBI Taxonomy" id="2727403"/>
    <lineage>
        <taxon>Eukaryota</taxon>
        <taxon>Viridiplantae</taxon>
        <taxon>Streptophyta</taxon>
        <taxon>Embryophyta</taxon>
        <taxon>Tracheophyta</taxon>
        <taxon>Spermatophyta</taxon>
        <taxon>Magnoliopsida</taxon>
        <taxon>eudicotyledons</taxon>
        <taxon>Gunneridae</taxon>
        <taxon>Pentapetalae</taxon>
        <taxon>asterids</taxon>
        <taxon>lamiids</taxon>
        <taxon>Lamiales</taxon>
        <taxon>Pedaliaceae</taxon>
        <taxon>Sesamum</taxon>
    </lineage>
</organism>